<proteinExistence type="predicted"/>
<dbReference type="AlphaFoldDB" id="A0A948TBH2"/>
<gene>
    <name evidence="3" type="ORF">H9777_06050</name>
</gene>
<reference evidence="3" key="2">
    <citation type="submission" date="2021-04" db="EMBL/GenBank/DDBJ databases">
        <authorList>
            <person name="Gilroy R."/>
        </authorList>
    </citation>
    <scope>NUCLEOTIDE SEQUENCE</scope>
    <source>
        <strain evidence="3">G4-2901</strain>
    </source>
</reference>
<organism evidence="3 4">
    <name type="scientific">Candidatus Phocaeicola faecigallinarum</name>
    <dbReference type="NCBI Taxonomy" id="2838732"/>
    <lineage>
        <taxon>Bacteria</taxon>
        <taxon>Pseudomonadati</taxon>
        <taxon>Bacteroidota</taxon>
        <taxon>Bacteroidia</taxon>
        <taxon>Bacteroidales</taxon>
        <taxon>Bacteroidaceae</taxon>
        <taxon>Phocaeicola</taxon>
    </lineage>
</organism>
<accession>A0A948TBH2</accession>
<feature type="chain" id="PRO_5037074972" evidence="1">
    <location>
        <begin position="22"/>
        <end position="211"/>
    </location>
</feature>
<dbReference type="Pfam" id="PF13568">
    <property type="entry name" value="OMP_b-brl_2"/>
    <property type="match status" value="1"/>
</dbReference>
<dbReference type="Proteomes" id="UP000783796">
    <property type="component" value="Unassembled WGS sequence"/>
</dbReference>
<evidence type="ECO:0000313" key="4">
    <source>
        <dbReference type="Proteomes" id="UP000783796"/>
    </source>
</evidence>
<evidence type="ECO:0000313" key="3">
    <source>
        <dbReference type="EMBL" id="MBU3837865.1"/>
    </source>
</evidence>
<feature type="signal peptide" evidence="1">
    <location>
        <begin position="1"/>
        <end position="21"/>
    </location>
</feature>
<name>A0A948TBH2_9BACT</name>
<evidence type="ECO:0000259" key="2">
    <source>
        <dbReference type="Pfam" id="PF13568"/>
    </source>
</evidence>
<comment type="caution">
    <text evidence="3">The sequence shown here is derived from an EMBL/GenBank/DDBJ whole genome shotgun (WGS) entry which is preliminary data.</text>
</comment>
<dbReference type="InterPro" id="IPR036709">
    <property type="entry name" value="Autotransporte_beta_dom_sf"/>
</dbReference>
<protein>
    <submittedName>
        <fullName evidence="3">PorT family protein</fullName>
    </submittedName>
</protein>
<sequence length="211" mass="23859">MKKKFLLTIAMSAIVFTTSQAQEFRYGLSGGYNLNSMIANESKSGFHAGLKGEYAFRDAQKGLYTDFGLMISSYGWKSTPAYENGTGKELEWDTTPYYLNIPIHLGYKFKVNDNLSIFVNAGPYFNIGMFGKMNYTTTYPDGKTETGISSNNMFKDGLSPRFDWGIGFRAGVEIARHTQIAIGYDWGMKNAYMNKPETKNRTFVVSLTYYF</sequence>
<dbReference type="SUPFAM" id="SSF103515">
    <property type="entry name" value="Autotransporter"/>
    <property type="match status" value="1"/>
</dbReference>
<evidence type="ECO:0000256" key="1">
    <source>
        <dbReference type="SAM" id="SignalP"/>
    </source>
</evidence>
<dbReference type="InterPro" id="IPR025665">
    <property type="entry name" value="Beta-barrel_OMP_2"/>
</dbReference>
<reference evidence="3" key="1">
    <citation type="journal article" date="2021" name="PeerJ">
        <title>Extensive microbial diversity within the chicken gut microbiome revealed by metagenomics and culture.</title>
        <authorList>
            <person name="Gilroy R."/>
            <person name="Ravi A."/>
            <person name="Getino M."/>
            <person name="Pursley I."/>
            <person name="Horton D.L."/>
            <person name="Alikhan N.F."/>
            <person name="Baker D."/>
            <person name="Gharbi K."/>
            <person name="Hall N."/>
            <person name="Watson M."/>
            <person name="Adriaenssens E.M."/>
            <person name="Foster-Nyarko E."/>
            <person name="Jarju S."/>
            <person name="Secka A."/>
            <person name="Antonio M."/>
            <person name="Oren A."/>
            <person name="Chaudhuri R.R."/>
            <person name="La Ragione R."/>
            <person name="Hildebrand F."/>
            <person name="Pallen M.J."/>
        </authorList>
    </citation>
    <scope>NUCLEOTIDE SEQUENCE</scope>
    <source>
        <strain evidence="3">G4-2901</strain>
    </source>
</reference>
<dbReference type="EMBL" id="JAHLFW010000054">
    <property type="protein sequence ID" value="MBU3837865.1"/>
    <property type="molecule type" value="Genomic_DNA"/>
</dbReference>
<feature type="domain" description="Outer membrane protein beta-barrel" evidence="2">
    <location>
        <begin position="20"/>
        <end position="190"/>
    </location>
</feature>
<dbReference type="Gene3D" id="2.40.128.130">
    <property type="entry name" value="Autotransporter beta-domain"/>
    <property type="match status" value="1"/>
</dbReference>
<keyword evidence="1" id="KW-0732">Signal</keyword>